<accession>A0A076YQS3</accession>
<proteinExistence type="predicted"/>
<organism evidence="1 2">
    <name type="scientific">Mycobacterium phage LizLemon</name>
    <dbReference type="NCBI Taxonomy" id="1527533"/>
    <lineage>
        <taxon>Viruses</taxon>
        <taxon>Duplodnaviria</taxon>
        <taxon>Heunggongvirae</taxon>
        <taxon>Uroviricota</taxon>
        <taxon>Caudoviricetes</taxon>
        <taxon>Bclasvirinae</taxon>
        <taxon>Rosebushvirus</taxon>
        <taxon>Rosebushvirus rosebush</taxon>
    </lineage>
</organism>
<protein>
    <submittedName>
        <fullName evidence="1">Minor tail protein</fullName>
    </submittedName>
</protein>
<evidence type="ECO:0000313" key="1">
    <source>
        <dbReference type="EMBL" id="AIK68804.1"/>
    </source>
</evidence>
<dbReference type="EMBL" id="KM101117">
    <property type="protein sequence ID" value="AIK68804.1"/>
    <property type="molecule type" value="Genomic_DNA"/>
</dbReference>
<name>A0A076YQS3_9CAUD</name>
<dbReference type="Proteomes" id="UP000230449">
    <property type="component" value="Segment"/>
</dbReference>
<reference evidence="1 2" key="1">
    <citation type="submission" date="2014-06" db="EMBL/GenBank/DDBJ databases">
        <authorList>
            <person name="Pfaffle P.K."/>
            <person name="Tobiason D.M."/>
            <person name="Arnold K."/>
            <person name="Ash A."/>
            <person name="Austin Q."/>
            <person name="Brahm K."/>
            <person name="Carberry B."/>
            <person name="Grant J."/>
            <person name="Leckie K."/>
            <person name="Meder A."/>
            <person name="Newsom A."/>
            <person name="Reinecke M."/>
            <person name="Rognrud K."/>
            <person name="Serrano M.G."/>
            <person name="Buck G."/>
            <person name="Lee V."/>
            <person name="Wang Y."/>
            <person name="Carvalho R."/>
            <person name="Voegtly L."/>
            <person name="Shi R."/>
            <person name="Duckworth R."/>
            <person name="Johnson A."/>
            <person name="Loviza R."/>
            <person name="Walstead R."/>
            <person name="Shah Z."/>
            <person name="Kiflezghi M."/>
            <person name="Wade K."/>
            <person name="Anders K.R."/>
            <person name="Braun M.A."/>
            <person name="Delesalle V.A."/>
            <person name="Hughes L.E."/>
            <person name="Ware V.C."/>
            <person name="Bradley K.W."/>
            <person name="Barker L.P."/>
            <person name="Asai D.J."/>
            <person name="Bowman C.A."/>
            <person name="Russell D.A."/>
            <person name="Pope W.H."/>
            <person name="Jacobs-Sera D."/>
            <person name="Hendrix R.W."/>
            <person name="Hatfull G.F."/>
        </authorList>
    </citation>
    <scope>NUCLEOTIDE SEQUENCE [LARGE SCALE GENOMIC DNA]</scope>
</reference>
<sequence length="478" mass="52638">MAFRGWFALNGVELANSSRVVAHLGVEVPTSDLGVFTDPSGDCGLVESEYGPGTFELAPSMTQVSPGLYTPPDGARRFGPGLLLVGDSCWAPSALCTQECRSLLGYDDSWPGLREFLGDTIYRPELAPWYVAEQPESAEFGGVWVMQVDGLDVTPAEREIMPVVGPGGVAGPPRDPHRVVRFEALLVACTHAGLNYGLQWLACNLREAHVDSTASLRYLAAHPEHSAVDPASLVREAAGVVLTQEPRIMNEYAPGSKRNQQATVYRVSWELAILSPYAYVPPVDLVVDWHDIVRQPINWIHAADCAKPETCVDMPVMYSTECEPEEIAVTNTPPPVCGGCLPVGEISKYLFQVPTMDYPFRCRETAVTQVIRNVGEHSLSLQAFWRVCGTDVRCEDNRFPLQVSGMPPGSELVLDGVTGRYKMWYDERWRLPVGIVGTPNGAPWRPPLIDRTTCWEFVVQTATTSDFEVELSLRDREA</sequence>
<gene>
    <name evidence="1" type="ORF">PBI_LIZLEMON_30</name>
</gene>
<evidence type="ECO:0000313" key="2">
    <source>
        <dbReference type="Proteomes" id="UP000230449"/>
    </source>
</evidence>